<proteinExistence type="predicted"/>
<comment type="caution">
    <text evidence="2">The sequence shown here is derived from an EMBL/GenBank/DDBJ whole genome shotgun (WGS) entry which is preliminary data.</text>
</comment>
<dbReference type="RefSeq" id="WP_354364974.1">
    <property type="nucleotide sequence ID" value="NZ_JBEPLO010000010.1"/>
</dbReference>
<dbReference type="EMBL" id="JBEPLO010000010">
    <property type="protein sequence ID" value="MET3558004.1"/>
    <property type="molecule type" value="Genomic_DNA"/>
</dbReference>
<evidence type="ECO:0000313" key="2">
    <source>
        <dbReference type="EMBL" id="MET3558004.1"/>
    </source>
</evidence>
<evidence type="ECO:0000313" key="3">
    <source>
        <dbReference type="Proteomes" id="UP001549122"/>
    </source>
</evidence>
<keyword evidence="3" id="KW-1185">Reference proteome</keyword>
<accession>A0ABV2FHG5</accession>
<keyword evidence="1" id="KW-0472">Membrane</keyword>
<keyword evidence="1" id="KW-0812">Transmembrane</keyword>
<organism evidence="2 3">
    <name type="scientific">Streptococcus rupicaprae</name>
    <dbReference type="NCBI Taxonomy" id="759619"/>
    <lineage>
        <taxon>Bacteria</taxon>
        <taxon>Bacillati</taxon>
        <taxon>Bacillota</taxon>
        <taxon>Bacilli</taxon>
        <taxon>Lactobacillales</taxon>
        <taxon>Streptococcaceae</taxon>
        <taxon>Streptococcus</taxon>
    </lineage>
</organism>
<sequence>MEDRKATLLFNLCNGLNAILCFFSIIPLGEWHPLLPFVSPYLYFAIRLGLYWLWYRLGYHPLPRMNYIRGTKGGIYLPAFTKSTEEYKQNRQQQSRKYQIIYNLYKVGYRTIYFTFLMVAISVMIHKLFTADNRYLGSPLENMLMNLSGGHKSIEKILFVTLFVSAWLVFVGVYKLGRTLWLKHFYKRYPVTILVMERGEPILAVKEKG</sequence>
<reference evidence="2 3" key="1">
    <citation type="submission" date="2024-06" db="EMBL/GenBank/DDBJ databases">
        <title>Genomic Encyclopedia of Type Strains, Phase IV (KMG-IV): sequencing the most valuable type-strain genomes for metagenomic binning, comparative biology and taxonomic classification.</title>
        <authorList>
            <person name="Goeker M."/>
        </authorList>
    </citation>
    <scope>NUCLEOTIDE SEQUENCE [LARGE SCALE GENOMIC DNA]</scope>
    <source>
        <strain evidence="2 3">DSM 28303</strain>
    </source>
</reference>
<protein>
    <submittedName>
        <fullName evidence="2">Uncharacterized protein</fullName>
    </submittedName>
</protein>
<feature type="transmembrane region" description="Helical" evidence="1">
    <location>
        <begin position="157"/>
        <end position="177"/>
    </location>
</feature>
<keyword evidence="1" id="KW-1133">Transmembrane helix</keyword>
<feature type="transmembrane region" description="Helical" evidence="1">
    <location>
        <begin position="34"/>
        <end position="55"/>
    </location>
</feature>
<feature type="transmembrane region" description="Helical" evidence="1">
    <location>
        <begin position="107"/>
        <end position="129"/>
    </location>
</feature>
<dbReference type="Proteomes" id="UP001549122">
    <property type="component" value="Unassembled WGS sequence"/>
</dbReference>
<feature type="transmembrane region" description="Helical" evidence="1">
    <location>
        <begin position="7"/>
        <end position="28"/>
    </location>
</feature>
<name>A0ABV2FHG5_9STRE</name>
<evidence type="ECO:0000256" key="1">
    <source>
        <dbReference type="SAM" id="Phobius"/>
    </source>
</evidence>
<gene>
    <name evidence="2" type="ORF">ABID29_001117</name>
</gene>